<dbReference type="Gene3D" id="3.40.640.10">
    <property type="entry name" value="Type I PLP-dependent aspartate aminotransferase-like (Major domain)"/>
    <property type="match status" value="1"/>
</dbReference>
<dbReference type="Proteomes" id="UP001320766">
    <property type="component" value="Unassembled WGS sequence"/>
</dbReference>
<dbReference type="Gene3D" id="3.90.1150.10">
    <property type="entry name" value="Aspartate Aminotransferase, domain 1"/>
    <property type="match status" value="1"/>
</dbReference>
<dbReference type="PANTHER" id="PTHR43586:SF24">
    <property type="entry name" value="BLR4730 PROTEIN"/>
    <property type="match status" value="1"/>
</dbReference>
<reference evidence="2 3" key="1">
    <citation type="submission" date="2022-06" db="EMBL/GenBank/DDBJ databases">
        <title>Sequencing the genomes of 1000 actinobacteria strains.</title>
        <authorList>
            <person name="Klenk H.-P."/>
        </authorList>
    </citation>
    <scope>NUCLEOTIDE SEQUENCE [LARGE SCALE GENOMIC DNA]</scope>
    <source>
        <strain evidence="2 3">DSM 44170</strain>
    </source>
</reference>
<dbReference type="SUPFAM" id="SSF53383">
    <property type="entry name" value="PLP-dependent transferases"/>
    <property type="match status" value="1"/>
</dbReference>
<evidence type="ECO:0000259" key="1">
    <source>
        <dbReference type="Pfam" id="PF00266"/>
    </source>
</evidence>
<dbReference type="InterPro" id="IPR015422">
    <property type="entry name" value="PyrdxlP-dep_Trfase_small"/>
</dbReference>
<sequence length="396" mass="42912">MNCAQEVDVERARAETPGCERVTHLDNAGASLPPAVVTDTVVAHLRAEAMRGGYRAAAEAAPRLDAVRASIATLLNADAADIALTDNATRGWQAVFYALPFGPGDRILTSRAEYASNAIAFLQVAERTGARVEVVEDDPSGQLDVEDLRRRMDERVRLIALTHVPTQGGLVNPAEEVGRIAESAGVTYLLDACQSAGQLDLDVERLRCDALSAPGRKYLRGPRGTGLLYVRPRLRERITPAVLDLHAATWTAPDRYEVEGTARMFETWERDVAAVLGLGAAVDHALGWGLPAIEARVVALAARLRDALREVPGVSVHDQGVRRCGIVTFTVAGRPAAEVHGRLTEIGVNTSVSLSRYAQYDLPARGLPDLVRASVHYYNTDEELHRLVEAVREQAR</sequence>
<evidence type="ECO:0000313" key="2">
    <source>
        <dbReference type="EMBL" id="MCP2349938.1"/>
    </source>
</evidence>
<name>A0ABT1K7I1_9ACTN</name>
<proteinExistence type="predicted"/>
<dbReference type="Pfam" id="PF00266">
    <property type="entry name" value="Aminotran_5"/>
    <property type="match status" value="1"/>
</dbReference>
<dbReference type="PANTHER" id="PTHR43586">
    <property type="entry name" value="CYSTEINE DESULFURASE"/>
    <property type="match status" value="1"/>
</dbReference>
<protein>
    <submittedName>
        <fullName evidence="2">Selenocysteine lyase/cysteine desulfurase</fullName>
    </submittedName>
</protein>
<dbReference type="InterPro" id="IPR015421">
    <property type="entry name" value="PyrdxlP-dep_Trfase_major"/>
</dbReference>
<comment type="caution">
    <text evidence="2">The sequence shown here is derived from an EMBL/GenBank/DDBJ whole genome shotgun (WGS) entry which is preliminary data.</text>
</comment>
<keyword evidence="2" id="KW-0456">Lyase</keyword>
<accession>A0ABT1K7I1</accession>
<organism evidence="2 3">
    <name type="scientific">Nonomuraea roseoviolacea subsp. carminata</name>
    <dbReference type="NCBI Taxonomy" id="160689"/>
    <lineage>
        <taxon>Bacteria</taxon>
        <taxon>Bacillati</taxon>
        <taxon>Actinomycetota</taxon>
        <taxon>Actinomycetes</taxon>
        <taxon>Streptosporangiales</taxon>
        <taxon>Streptosporangiaceae</taxon>
        <taxon>Nonomuraea</taxon>
    </lineage>
</organism>
<keyword evidence="3" id="KW-1185">Reference proteome</keyword>
<gene>
    <name evidence="2" type="ORF">HD595_006060</name>
</gene>
<dbReference type="GO" id="GO:0016829">
    <property type="term" value="F:lyase activity"/>
    <property type="evidence" value="ECO:0007669"/>
    <property type="project" value="UniProtKB-KW"/>
</dbReference>
<feature type="domain" description="Aminotransferase class V" evidence="1">
    <location>
        <begin position="24"/>
        <end position="387"/>
    </location>
</feature>
<evidence type="ECO:0000313" key="3">
    <source>
        <dbReference type="Proteomes" id="UP001320766"/>
    </source>
</evidence>
<dbReference type="InterPro" id="IPR000192">
    <property type="entry name" value="Aminotrans_V_dom"/>
</dbReference>
<dbReference type="EMBL" id="JAMZEC010000001">
    <property type="protein sequence ID" value="MCP2349938.1"/>
    <property type="molecule type" value="Genomic_DNA"/>
</dbReference>
<dbReference type="RefSeq" id="WP_253774910.1">
    <property type="nucleotide sequence ID" value="NZ_BAAAVE010000021.1"/>
</dbReference>
<dbReference type="InterPro" id="IPR015424">
    <property type="entry name" value="PyrdxlP-dep_Trfase"/>
</dbReference>